<keyword evidence="1" id="KW-0812">Transmembrane</keyword>
<evidence type="ECO:0000313" key="3">
    <source>
        <dbReference type="Proteomes" id="UP001370490"/>
    </source>
</evidence>
<proteinExistence type="predicted"/>
<organism evidence="2 3">
    <name type="scientific">Dillenia turbinata</name>
    <dbReference type="NCBI Taxonomy" id="194707"/>
    <lineage>
        <taxon>Eukaryota</taxon>
        <taxon>Viridiplantae</taxon>
        <taxon>Streptophyta</taxon>
        <taxon>Embryophyta</taxon>
        <taxon>Tracheophyta</taxon>
        <taxon>Spermatophyta</taxon>
        <taxon>Magnoliopsida</taxon>
        <taxon>eudicotyledons</taxon>
        <taxon>Gunneridae</taxon>
        <taxon>Pentapetalae</taxon>
        <taxon>Dilleniales</taxon>
        <taxon>Dilleniaceae</taxon>
        <taxon>Dillenia</taxon>
    </lineage>
</organism>
<sequence length="133" mass="14530">GGEKKNQTLLSSSSSANRRRVSRIFCKFCSASRTMLSELAKDNAAWTTLILAASFRFFHSSIVVFKAILVLKPLDGNFFPVTGQNISSEYVNISNHSAIAFFSNVIPLSIVTGSSMILLVNGQKKVSYKGLMC</sequence>
<feature type="non-terminal residue" evidence="2">
    <location>
        <position position="1"/>
    </location>
</feature>
<comment type="caution">
    <text evidence="2">The sequence shown here is derived from an EMBL/GenBank/DDBJ whole genome shotgun (WGS) entry which is preliminary data.</text>
</comment>
<keyword evidence="1" id="KW-0472">Membrane</keyword>
<name>A0AAN8URJ6_9MAGN</name>
<evidence type="ECO:0000256" key="1">
    <source>
        <dbReference type="SAM" id="Phobius"/>
    </source>
</evidence>
<dbReference type="Proteomes" id="UP001370490">
    <property type="component" value="Unassembled WGS sequence"/>
</dbReference>
<reference evidence="2 3" key="1">
    <citation type="submission" date="2023-12" db="EMBL/GenBank/DDBJ databases">
        <title>A high-quality genome assembly for Dillenia turbinata (Dilleniales).</title>
        <authorList>
            <person name="Chanderbali A."/>
        </authorList>
    </citation>
    <scope>NUCLEOTIDE SEQUENCE [LARGE SCALE GENOMIC DNA]</scope>
    <source>
        <strain evidence="2">LSX21</strain>
        <tissue evidence="2">Leaf</tissue>
    </source>
</reference>
<dbReference type="AlphaFoldDB" id="A0AAN8URJ6"/>
<protein>
    <submittedName>
        <fullName evidence="2">Uncharacterized protein</fullName>
    </submittedName>
</protein>
<dbReference type="EMBL" id="JBAMMX010000019">
    <property type="protein sequence ID" value="KAK6921848.1"/>
    <property type="molecule type" value="Genomic_DNA"/>
</dbReference>
<evidence type="ECO:0000313" key="2">
    <source>
        <dbReference type="EMBL" id="KAK6921848.1"/>
    </source>
</evidence>
<gene>
    <name evidence="2" type="ORF">RJ641_012355</name>
</gene>
<feature type="transmembrane region" description="Helical" evidence="1">
    <location>
        <begin position="44"/>
        <end position="69"/>
    </location>
</feature>
<keyword evidence="1" id="KW-1133">Transmembrane helix</keyword>
<feature type="transmembrane region" description="Helical" evidence="1">
    <location>
        <begin position="98"/>
        <end position="120"/>
    </location>
</feature>
<accession>A0AAN8URJ6</accession>
<keyword evidence="3" id="KW-1185">Reference proteome</keyword>